<feature type="domain" description="Ubiquitin-like protease family profile" evidence="4">
    <location>
        <begin position="219"/>
        <end position="402"/>
    </location>
</feature>
<reference evidence="5" key="1">
    <citation type="journal article" date="2017" name="Nature">
        <title>The genome of Chenopodium quinoa.</title>
        <authorList>
            <person name="Jarvis D.E."/>
            <person name="Ho Y.S."/>
            <person name="Lightfoot D.J."/>
            <person name="Schmoeckel S.M."/>
            <person name="Li B."/>
            <person name="Borm T.J.A."/>
            <person name="Ohyanagi H."/>
            <person name="Mineta K."/>
            <person name="Michell C.T."/>
            <person name="Saber N."/>
            <person name="Kharbatia N.M."/>
            <person name="Rupper R.R."/>
            <person name="Sharp A.R."/>
            <person name="Dally N."/>
            <person name="Boughton B.A."/>
            <person name="Woo Y.H."/>
            <person name="Gao G."/>
            <person name="Schijlen E.G.W.M."/>
            <person name="Guo X."/>
            <person name="Momin A.A."/>
            <person name="Negrao S."/>
            <person name="Al-Babili S."/>
            <person name="Gehring C."/>
            <person name="Roessner U."/>
            <person name="Jung C."/>
            <person name="Murphy K."/>
            <person name="Arold S.T."/>
            <person name="Gojobori T."/>
            <person name="van der Linden C.G."/>
            <person name="van Loo E.N."/>
            <person name="Jellen E.N."/>
            <person name="Maughan P.J."/>
            <person name="Tester M."/>
        </authorList>
    </citation>
    <scope>NUCLEOTIDE SEQUENCE [LARGE SCALE GENOMIC DNA]</scope>
    <source>
        <strain evidence="5">cv. PI 614886</strain>
    </source>
</reference>
<evidence type="ECO:0000259" key="4">
    <source>
        <dbReference type="PROSITE" id="PS50600"/>
    </source>
</evidence>
<keyword evidence="3" id="KW-0378">Hydrolase</keyword>
<dbReference type="Gene3D" id="3.40.395.10">
    <property type="entry name" value="Adenoviral Proteinase, Chain A"/>
    <property type="match status" value="1"/>
</dbReference>
<dbReference type="AlphaFoldDB" id="A0A803MVW1"/>
<comment type="similarity">
    <text evidence="1">Belongs to the peptidase C48 family.</text>
</comment>
<name>A0A803MVW1_CHEQI</name>
<organism evidence="5 6">
    <name type="scientific">Chenopodium quinoa</name>
    <name type="common">Quinoa</name>
    <dbReference type="NCBI Taxonomy" id="63459"/>
    <lineage>
        <taxon>Eukaryota</taxon>
        <taxon>Viridiplantae</taxon>
        <taxon>Streptophyta</taxon>
        <taxon>Embryophyta</taxon>
        <taxon>Tracheophyta</taxon>
        <taxon>Spermatophyta</taxon>
        <taxon>Magnoliopsida</taxon>
        <taxon>eudicotyledons</taxon>
        <taxon>Gunneridae</taxon>
        <taxon>Pentapetalae</taxon>
        <taxon>Caryophyllales</taxon>
        <taxon>Chenopodiaceae</taxon>
        <taxon>Chenopodioideae</taxon>
        <taxon>Atripliceae</taxon>
        <taxon>Chenopodium</taxon>
    </lineage>
</organism>
<keyword evidence="2" id="KW-0645">Protease</keyword>
<dbReference type="GO" id="GO:0006508">
    <property type="term" value="P:proteolysis"/>
    <property type="evidence" value="ECO:0007669"/>
    <property type="project" value="UniProtKB-KW"/>
</dbReference>
<dbReference type="InterPro" id="IPR038765">
    <property type="entry name" value="Papain-like_cys_pep_sf"/>
</dbReference>
<keyword evidence="6" id="KW-1185">Reference proteome</keyword>
<evidence type="ECO:0000256" key="3">
    <source>
        <dbReference type="ARBA" id="ARBA00022801"/>
    </source>
</evidence>
<protein>
    <recommendedName>
        <fullName evidence="4">Ubiquitin-like protease family profile domain-containing protein</fullName>
    </recommendedName>
</protein>
<dbReference type="PANTHER" id="PTHR34835">
    <property type="entry name" value="OS07G0283600 PROTEIN-RELATED"/>
    <property type="match status" value="1"/>
</dbReference>
<accession>A0A803MVW1</accession>
<dbReference type="PANTHER" id="PTHR34835:SF34">
    <property type="entry name" value="OS08G0555500 PROTEIN"/>
    <property type="match status" value="1"/>
</dbReference>
<reference evidence="5" key="2">
    <citation type="submission" date="2021-03" db="UniProtKB">
        <authorList>
            <consortium name="EnsemblPlants"/>
        </authorList>
    </citation>
    <scope>IDENTIFICATION</scope>
</reference>
<evidence type="ECO:0000256" key="2">
    <source>
        <dbReference type="ARBA" id="ARBA00022670"/>
    </source>
</evidence>
<dbReference type="SUPFAM" id="SSF54001">
    <property type="entry name" value="Cysteine proteinases"/>
    <property type="match status" value="1"/>
</dbReference>
<sequence>MKLNNLDKEVQEVIDVEDGSNNDDGDLDIKKTHCRPNAVFDIIKTFSERQKLDVISIGFEGLLELKLTQVLTKMLPWLCHHFNENSCMFKIDMLKEFFVTSYDVQDVFLLPNLTENKLTYQLRKQPLANITIQNEWKKKLGIVEKDDIFVKNLENKIKSLQEGGDDFKRNCSEYVCKCIKSNKSRMQEIPELHQVVADYCFLKNKSMKSEQLIAFEAPIAIPRDDMITLAPTVPNQLINSSIRPLKISLASQKTSQEAKDRSPKSVLAGLSQTWLDWLQLCNVKDQFMGVDLEALSVCLRANGKRGVTTLQKIWEEWTKTQALDLDAAEFIILPLKMEDHYFVAIINLKNETVDYLDITEYEDTTEWVFQIPKFLKKRKHPKAEEMLNFNLGLIELPFLKSRQDNYSGSYLFPHMKAYDGINGLGLGSIKDVS</sequence>
<dbReference type="PROSITE" id="PS50600">
    <property type="entry name" value="ULP_PROTEASE"/>
    <property type="match status" value="1"/>
</dbReference>
<evidence type="ECO:0000313" key="6">
    <source>
        <dbReference type="Proteomes" id="UP000596660"/>
    </source>
</evidence>
<dbReference type="Proteomes" id="UP000596660">
    <property type="component" value="Unplaced"/>
</dbReference>
<evidence type="ECO:0000256" key="1">
    <source>
        <dbReference type="ARBA" id="ARBA00005234"/>
    </source>
</evidence>
<evidence type="ECO:0000313" key="5">
    <source>
        <dbReference type="EnsemblPlants" id="AUR62036038-RA:cds"/>
    </source>
</evidence>
<dbReference type="InterPro" id="IPR003653">
    <property type="entry name" value="Peptidase_C48_C"/>
</dbReference>
<dbReference type="Gramene" id="AUR62036038-RA">
    <property type="protein sequence ID" value="AUR62036038-RA:cds"/>
    <property type="gene ID" value="AUR62036038"/>
</dbReference>
<dbReference type="EnsemblPlants" id="AUR62036038-RA">
    <property type="protein sequence ID" value="AUR62036038-RA:cds"/>
    <property type="gene ID" value="AUR62036038"/>
</dbReference>
<proteinExistence type="inferred from homology"/>
<dbReference type="GO" id="GO:0008234">
    <property type="term" value="F:cysteine-type peptidase activity"/>
    <property type="evidence" value="ECO:0007669"/>
    <property type="project" value="InterPro"/>
</dbReference>